<gene>
    <name evidence="2" type="ORF">M430DRAFT_274137</name>
</gene>
<dbReference type="GeneID" id="36573683"/>
<feature type="compositionally biased region" description="Basic and acidic residues" evidence="1">
    <location>
        <begin position="298"/>
        <end position="309"/>
    </location>
</feature>
<keyword evidence="3" id="KW-1185">Reference proteome</keyword>
<organism evidence="2 3">
    <name type="scientific">Amorphotheca resinae ATCC 22711</name>
    <dbReference type="NCBI Taxonomy" id="857342"/>
    <lineage>
        <taxon>Eukaryota</taxon>
        <taxon>Fungi</taxon>
        <taxon>Dikarya</taxon>
        <taxon>Ascomycota</taxon>
        <taxon>Pezizomycotina</taxon>
        <taxon>Leotiomycetes</taxon>
        <taxon>Helotiales</taxon>
        <taxon>Amorphothecaceae</taxon>
        <taxon>Amorphotheca</taxon>
    </lineage>
</organism>
<feature type="region of interest" description="Disordered" evidence="1">
    <location>
        <begin position="265"/>
        <end position="311"/>
    </location>
</feature>
<protein>
    <submittedName>
        <fullName evidence="2">Uncharacterized protein</fullName>
    </submittedName>
</protein>
<dbReference type="InParanoid" id="A0A2T3B562"/>
<name>A0A2T3B562_AMORE</name>
<reference evidence="2 3" key="1">
    <citation type="journal article" date="2018" name="New Phytol.">
        <title>Comparative genomics and transcriptomics depict ericoid mycorrhizal fungi as versatile saprotrophs and plant mutualists.</title>
        <authorList>
            <person name="Martino E."/>
            <person name="Morin E."/>
            <person name="Grelet G.A."/>
            <person name="Kuo A."/>
            <person name="Kohler A."/>
            <person name="Daghino S."/>
            <person name="Barry K.W."/>
            <person name="Cichocki N."/>
            <person name="Clum A."/>
            <person name="Dockter R.B."/>
            <person name="Hainaut M."/>
            <person name="Kuo R.C."/>
            <person name="LaButti K."/>
            <person name="Lindahl B.D."/>
            <person name="Lindquist E.A."/>
            <person name="Lipzen A."/>
            <person name="Khouja H.R."/>
            <person name="Magnuson J."/>
            <person name="Murat C."/>
            <person name="Ohm R.A."/>
            <person name="Singer S.W."/>
            <person name="Spatafora J.W."/>
            <person name="Wang M."/>
            <person name="Veneault-Fourrey C."/>
            <person name="Henrissat B."/>
            <person name="Grigoriev I.V."/>
            <person name="Martin F.M."/>
            <person name="Perotto S."/>
        </authorList>
    </citation>
    <scope>NUCLEOTIDE SEQUENCE [LARGE SCALE GENOMIC DNA]</scope>
    <source>
        <strain evidence="2 3">ATCC 22711</strain>
    </source>
</reference>
<dbReference type="EMBL" id="KZ679009">
    <property type="protein sequence ID" value="PSS21878.1"/>
    <property type="molecule type" value="Genomic_DNA"/>
</dbReference>
<dbReference type="RefSeq" id="XP_024722033.1">
    <property type="nucleotide sequence ID" value="XM_024865602.1"/>
</dbReference>
<proteinExistence type="predicted"/>
<dbReference type="Proteomes" id="UP000241818">
    <property type="component" value="Unassembled WGS sequence"/>
</dbReference>
<evidence type="ECO:0000313" key="3">
    <source>
        <dbReference type="Proteomes" id="UP000241818"/>
    </source>
</evidence>
<evidence type="ECO:0000313" key="2">
    <source>
        <dbReference type="EMBL" id="PSS21878.1"/>
    </source>
</evidence>
<evidence type="ECO:0000256" key="1">
    <source>
        <dbReference type="SAM" id="MobiDB-lite"/>
    </source>
</evidence>
<dbReference type="AlphaFoldDB" id="A0A2T3B562"/>
<sequence>MCVTTERHSTVCGHKATYTKVCKKKGKSVFNIFRSKCAPSKQGAMIYELCHDCRRFWQAYGVDEIEATERTSNYRVQHKYYGPLSPHSFSNTRKPVLLRDGELETGDPVVHLGIPTAGPSEVPKRRLTERSVNRYGDPMESVLRARDYQEELPRWMDRWTVGEASTSRPKSAESTVTLWPTAENQDLTEPENTVEMHGGRGDNAGSGSIHGFLNDAFEYEGLATRLKATTVNPDGFELQPLGRPASVALRADGVERLHPARALPPRQIPRNLLPTPNTPDLDKPLPRAPRQGSPMPGRKFDSQNPERDLPANLYYPRAF</sequence>
<accession>A0A2T3B562</accession>